<evidence type="ECO:0000313" key="3">
    <source>
        <dbReference type="Proteomes" id="UP000198683"/>
    </source>
</evidence>
<dbReference type="InterPro" id="IPR029063">
    <property type="entry name" value="SAM-dependent_MTases_sf"/>
</dbReference>
<keyword evidence="2" id="KW-0808">Transferase</keyword>
<dbReference type="AlphaFoldDB" id="A0A1G9QDL8"/>
<evidence type="ECO:0000313" key="2">
    <source>
        <dbReference type="EMBL" id="SDM09076.1"/>
    </source>
</evidence>
<dbReference type="EMBL" id="FNFB01000038">
    <property type="protein sequence ID" value="SDM09076.1"/>
    <property type="molecule type" value="Genomic_DNA"/>
</dbReference>
<gene>
    <name evidence="2" type="ORF">SAMN05421874_13841</name>
</gene>
<dbReference type="InterPro" id="IPR036388">
    <property type="entry name" value="WH-like_DNA-bd_sf"/>
</dbReference>
<protein>
    <submittedName>
        <fullName evidence="2">Methyltransferase domain-containing protein</fullName>
    </submittedName>
</protein>
<reference evidence="2 3" key="1">
    <citation type="submission" date="2016-10" db="EMBL/GenBank/DDBJ databases">
        <authorList>
            <person name="de Groot N.N."/>
        </authorList>
    </citation>
    <scope>NUCLEOTIDE SEQUENCE [LARGE SCALE GENOMIC DNA]</scope>
    <source>
        <strain evidence="2 3">CGMCC 4.5681</strain>
    </source>
</reference>
<name>A0A1G9QDL8_9ACTN</name>
<dbReference type="GO" id="GO:0008168">
    <property type="term" value="F:methyltransferase activity"/>
    <property type="evidence" value="ECO:0007669"/>
    <property type="project" value="UniProtKB-KW"/>
</dbReference>
<dbReference type="RefSeq" id="WP_090773579.1">
    <property type="nucleotide sequence ID" value="NZ_FNFB01000038.1"/>
</dbReference>
<sequence length="329" mass="35462">MVAQQGLGQLRAWAAGAQALSLLAVAYERGWLSFLAEPRELDELATFSGLPTDRTEGVVAALEAHGVVERHVGRIALSPAFEALVADDAWLYLGDRLGEAATMTRLVRAAVEDADGVTLGDADALAIARAAGGRPTPVSRAVYERLYDQIPEFADTIREGLLLDVGCGIAAGALTTATMYPKVRSVELEIVPAVAAEARARAEALGVADRVDVRCMDARKFDERDAFDAALWAQPFFAESARPETLAMIRRALKPGAILIIQEMDREPADDAERPAFAVRKLVYENLGARFASTAEQLIEEAEAVGFELDRLAVTDFGRIVIMRRPADG</sequence>
<accession>A0A1G9QDL8</accession>
<dbReference type="InterPro" id="IPR041698">
    <property type="entry name" value="Methyltransf_25"/>
</dbReference>
<organism evidence="2 3">
    <name type="scientific">Nonomuraea maritima</name>
    <dbReference type="NCBI Taxonomy" id="683260"/>
    <lineage>
        <taxon>Bacteria</taxon>
        <taxon>Bacillati</taxon>
        <taxon>Actinomycetota</taxon>
        <taxon>Actinomycetes</taxon>
        <taxon>Streptosporangiales</taxon>
        <taxon>Streptosporangiaceae</taxon>
        <taxon>Nonomuraea</taxon>
    </lineage>
</organism>
<dbReference type="Gene3D" id="3.40.50.150">
    <property type="entry name" value="Vaccinia Virus protein VP39"/>
    <property type="match status" value="1"/>
</dbReference>
<dbReference type="OrthoDB" id="3289938at2"/>
<dbReference type="Pfam" id="PF13649">
    <property type="entry name" value="Methyltransf_25"/>
    <property type="match status" value="1"/>
</dbReference>
<keyword evidence="3" id="KW-1185">Reference proteome</keyword>
<dbReference type="CDD" id="cd02440">
    <property type="entry name" value="AdoMet_MTases"/>
    <property type="match status" value="1"/>
</dbReference>
<evidence type="ECO:0000259" key="1">
    <source>
        <dbReference type="Pfam" id="PF13649"/>
    </source>
</evidence>
<dbReference type="STRING" id="683260.SAMN05421874_13841"/>
<dbReference type="Proteomes" id="UP000198683">
    <property type="component" value="Unassembled WGS sequence"/>
</dbReference>
<dbReference type="Gene3D" id="1.10.10.10">
    <property type="entry name" value="Winged helix-like DNA-binding domain superfamily/Winged helix DNA-binding domain"/>
    <property type="match status" value="1"/>
</dbReference>
<dbReference type="GO" id="GO:0032259">
    <property type="term" value="P:methylation"/>
    <property type="evidence" value="ECO:0007669"/>
    <property type="project" value="UniProtKB-KW"/>
</dbReference>
<dbReference type="SUPFAM" id="SSF53335">
    <property type="entry name" value="S-adenosyl-L-methionine-dependent methyltransferases"/>
    <property type="match status" value="1"/>
</dbReference>
<proteinExistence type="predicted"/>
<keyword evidence="2" id="KW-0489">Methyltransferase</keyword>
<feature type="domain" description="Methyltransferase" evidence="1">
    <location>
        <begin position="163"/>
        <end position="256"/>
    </location>
</feature>